<feature type="transmembrane region" description="Helical" evidence="1">
    <location>
        <begin position="7"/>
        <end position="23"/>
    </location>
</feature>
<dbReference type="EMBL" id="PGTD01000016">
    <property type="protein sequence ID" value="PJE28914.1"/>
    <property type="molecule type" value="Genomic_DNA"/>
</dbReference>
<dbReference type="Pfam" id="PF05099">
    <property type="entry name" value="TerB"/>
    <property type="match status" value="1"/>
</dbReference>
<name>A0A285IKT8_9RHOB</name>
<keyword evidence="6" id="KW-1185">Reference proteome</keyword>
<dbReference type="RefSeq" id="WP_097144994.1">
    <property type="nucleotide sequence ID" value="NZ_OBEA01000002.1"/>
</dbReference>
<reference evidence="4 5" key="1">
    <citation type="submission" date="2017-09" db="EMBL/GenBank/DDBJ databases">
        <authorList>
            <person name="Ehlers B."/>
            <person name="Leendertz F.H."/>
        </authorList>
    </citation>
    <scope>NUCLEOTIDE SEQUENCE [LARGE SCALE GENOMIC DNA]</scope>
    <source>
        <strain evidence="4 5">CGMCC 1.12662</strain>
    </source>
</reference>
<evidence type="ECO:0000256" key="1">
    <source>
        <dbReference type="SAM" id="Phobius"/>
    </source>
</evidence>
<keyword evidence="1" id="KW-0472">Membrane</keyword>
<dbReference type="CDD" id="cd07177">
    <property type="entry name" value="terB_like"/>
    <property type="match status" value="1"/>
</dbReference>
<sequence length="207" mass="21645">MPGNKDIGMVLLVGAFIVLISLGGGGGGLISYAALLVGLALVVKLALAIRGRNAGAPDPATRRASEVAMGMMRTSIAMAAVDGQLAGSERVVIRAIAREIGSHDLDDRGVEKIFLHFISDSSALAQEVAALAALLNAGEARQLLKFAAMVAYADGDLSEAETAVLDGLCRDLQIPPRDRSIQLQVAFGEIQRIVREEQQVSTDVPEG</sequence>
<proteinExistence type="predicted"/>
<evidence type="ECO:0000313" key="5">
    <source>
        <dbReference type="Proteomes" id="UP000231655"/>
    </source>
</evidence>
<dbReference type="EMBL" id="OBEA01000002">
    <property type="protein sequence ID" value="SNY47716.1"/>
    <property type="molecule type" value="Genomic_DNA"/>
</dbReference>
<dbReference type="InterPro" id="IPR029024">
    <property type="entry name" value="TerB-like"/>
</dbReference>
<protein>
    <submittedName>
        <fullName evidence="3">TerB family tellurite resistance protein</fullName>
    </submittedName>
    <submittedName>
        <fullName evidence="4">Uncharacterized conserved protein, tellurite resistance protein B (TerB) family</fullName>
    </submittedName>
</protein>
<evidence type="ECO:0000313" key="6">
    <source>
        <dbReference type="Proteomes" id="UP000231702"/>
    </source>
</evidence>
<dbReference type="InterPro" id="IPR007791">
    <property type="entry name" value="DjlA_N"/>
</dbReference>
<keyword evidence="1" id="KW-1133">Transmembrane helix</keyword>
<keyword evidence="1" id="KW-0812">Transmembrane</keyword>
<dbReference type="SUPFAM" id="SSF158682">
    <property type="entry name" value="TerB-like"/>
    <property type="match status" value="1"/>
</dbReference>
<organism evidence="4 5">
    <name type="scientific">Pseudooceanicola antarcticus</name>
    <dbReference type="NCBI Taxonomy" id="1247613"/>
    <lineage>
        <taxon>Bacteria</taxon>
        <taxon>Pseudomonadati</taxon>
        <taxon>Pseudomonadota</taxon>
        <taxon>Alphaproteobacteria</taxon>
        <taxon>Rhodobacterales</taxon>
        <taxon>Paracoccaceae</taxon>
        <taxon>Pseudooceanicola</taxon>
    </lineage>
</organism>
<evidence type="ECO:0000313" key="4">
    <source>
        <dbReference type="EMBL" id="SNY47716.1"/>
    </source>
</evidence>
<accession>A0A285IKT8</accession>
<dbReference type="AlphaFoldDB" id="A0A285IKT8"/>
<gene>
    <name evidence="3" type="ORF">CVM39_10680</name>
    <name evidence="4" type="ORF">SAMN06297129_1230</name>
</gene>
<evidence type="ECO:0000313" key="3">
    <source>
        <dbReference type="EMBL" id="PJE28914.1"/>
    </source>
</evidence>
<dbReference type="Proteomes" id="UP000231702">
    <property type="component" value="Unassembled WGS sequence"/>
</dbReference>
<feature type="domain" description="Co-chaperone DjlA N-terminal" evidence="2">
    <location>
        <begin position="71"/>
        <end position="179"/>
    </location>
</feature>
<dbReference type="Proteomes" id="UP000231655">
    <property type="component" value="Unassembled WGS sequence"/>
</dbReference>
<reference evidence="3 6" key="2">
    <citation type="journal article" date="2018" name="Int. J. Syst. Evol. Microbiol.">
        <title>Pseudooceanicola lipolyticus sp. nov., a marine alphaproteobacterium, reclassification of Oceanicola flagellatus as Pseudooceanicola flagellatus comb. nov. and emended description of the genus Pseudooceanicola.</title>
        <authorList>
            <person name="Huang M.-M."/>
            <person name="Guo L.-L."/>
            <person name="Wu Y.-H."/>
            <person name="Lai Q.-L."/>
            <person name="Shao Z.-Z."/>
            <person name="Wang C.-S."/>
            <person name="Wu M."/>
            <person name="Xu X.-W."/>
        </authorList>
    </citation>
    <scope>NUCLEOTIDE SEQUENCE [LARGE SCALE GENOMIC DNA]</scope>
    <source>
        <strain evidence="3 6">Ar-45</strain>
    </source>
</reference>
<dbReference type="Gene3D" id="1.10.3680.10">
    <property type="entry name" value="TerB-like"/>
    <property type="match status" value="1"/>
</dbReference>
<evidence type="ECO:0000259" key="2">
    <source>
        <dbReference type="Pfam" id="PF05099"/>
    </source>
</evidence>